<dbReference type="Gene3D" id="3.10.450.50">
    <property type="match status" value="1"/>
</dbReference>
<evidence type="ECO:0000313" key="2">
    <source>
        <dbReference type="EMBL" id="WXB06163.1"/>
    </source>
</evidence>
<sequence length="154" mass="17202">MALTTLVAGCHAQPATSEARASSATALSAAEFRALMNAVAEGWNGNDARKAVDCFTDDALYSSPPSPRVRRGRAALYEFFGGAPGRPRPMRMQWHHLVFDESTQIGAGEYTFEYEVRTHGVVMLRLRDGKISNWREYEQESRLSWDDAVGENRF</sequence>
<keyword evidence="3" id="KW-1185">Reference proteome</keyword>
<dbReference type="SUPFAM" id="SSF54427">
    <property type="entry name" value="NTF2-like"/>
    <property type="match status" value="1"/>
</dbReference>
<organism evidence="2 3">
    <name type="scientific">Pendulispora rubella</name>
    <dbReference type="NCBI Taxonomy" id="2741070"/>
    <lineage>
        <taxon>Bacteria</taxon>
        <taxon>Pseudomonadati</taxon>
        <taxon>Myxococcota</taxon>
        <taxon>Myxococcia</taxon>
        <taxon>Myxococcales</taxon>
        <taxon>Sorangiineae</taxon>
        <taxon>Pendulisporaceae</taxon>
        <taxon>Pendulispora</taxon>
    </lineage>
</organism>
<name>A0ABZ2L896_9BACT</name>
<dbReference type="Pfam" id="PF12680">
    <property type="entry name" value="SnoaL_2"/>
    <property type="match status" value="1"/>
</dbReference>
<protein>
    <submittedName>
        <fullName evidence="2">Nuclear transport factor 2 family protein</fullName>
    </submittedName>
</protein>
<gene>
    <name evidence="2" type="ORF">LVJ94_02655</name>
</gene>
<dbReference type="Proteomes" id="UP001374803">
    <property type="component" value="Chromosome"/>
</dbReference>
<dbReference type="InterPro" id="IPR037401">
    <property type="entry name" value="SnoaL-like"/>
</dbReference>
<dbReference type="InterPro" id="IPR032710">
    <property type="entry name" value="NTF2-like_dom_sf"/>
</dbReference>
<reference evidence="2" key="1">
    <citation type="submission" date="2021-12" db="EMBL/GenBank/DDBJ databases">
        <title>Discovery of the Pendulisporaceae a myxobacterial family with distinct sporulation behavior and unique specialized metabolism.</title>
        <authorList>
            <person name="Garcia R."/>
            <person name="Popoff A."/>
            <person name="Bader C.D."/>
            <person name="Loehr J."/>
            <person name="Walesch S."/>
            <person name="Walt C."/>
            <person name="Boldt J."/>
            <person name="Bunk B."/>
            <person name="Haeckl F.J.F.P.J."/>
            <person name="Gunesch A.P."/>
            <person name="Birkelbach J."/>
            <person name="Nuebel U."/>
            <person name="Pietschmann T."/>
            <person name="Bach T."/>
            <person name="Mueller R."/>
        </authorList>
    </citation>
    <scope>NUCLEOTIDE SEQUENCE</scope>
    <source>
        <strain evidence="2">MSr11367</strain>
    </source>
</reference>
<dbReference type="EMBL" id="CP089983">
    <property type="protein sequence ID" value="WXB06163.1"/>
    <property type="molecule type" value="Genomic_DNA"/>
</dbReference>
<accession>A0ABZ2L896</accession>
<proteinExistence type="predicted"/>
<dbReference type="RefSeq" id="WP_394835814.1">
    <property type="nucleotide sequence ID" value="NZ_CP089929.1"/>
</dbReference>
<evidence type="ECO:0000259" key="1">
    <source>
        <dbReference type="Pfam" id="PF12680"/>
    </source>
</evidence>
<evidence type="ECO:0000313" key="3">
    <source>
        <dbReference type="Proteomes" id="UP001374803"/>
    </source>
</evidence>
<feature type="domain" description="SnoaL-like" evidence="1">
    <location>
        <begin position="39"/>
        <end position="133"/>
    </location>
</feature>